<dbReference type="Pfam" id="PF14310">
    <property type="entry name" value="Fn3-like"/>
    <property type="match status" value="1"/>
</dbReference>
<keyword evidence="6" id="KW-0326">Glycosidase</keyword>
<comment type="similarity">
    <text evidence="2">Belongs to the glycosyl hydrolase 3 family.</text>
</comment>
<name>A0A550CE94_9AGAR</name>
<evidence type="ECO:0000256" key="1">
    <source>
        <dbReference type="ARBA" id="ARBA00004851"/>
    </source>
</evidence>
<evidence type="ECO:0000256" key="4">
    <source>
        <dbReference type="ARBA" id="ARBA00022729"/>
    </source>
</evidence>
<dbReference type="GO" id="GO:0031222">
    <property type="term" value="P:arabinan catabolic process"/>
    <property type="evidence" value="ECO:0007669"/>
    <property type="project" value="TreeGrafter"/>
</dbReference>
<sequence>MVRRLILVCFAACASVRALQYSYDSRPPAASDCATPDNVLGCTVNEEDLQRREERDAFVDALVSGMSVEELAHQLHLMFADNVVGPKSELELYDSALAPHSNYTFGTIHDFYPTDKSQYNDLQALNLNRSAKSIPFMQAAECLHGVGSFKQSMFPVPLAMAASWDTDVVYSVGRAIGAEASSIGIHACFAPVLDLGKDPRWGRTQGESLDFLPIAWGEDHVLTSHMGVAFAGGLSKNGSWSDHDAVVPVMKHFAAHGSPRGGINAAPFMGRGMRQVMQEMFVPFKAAIDLGGVHGVMMAYHELDEIPAHVHPMLYAALDEWGFNGFITADDTGMAMLYKRHTVTTSDADTMQQYLNAGGMIQYYDFSLATWRDTIVDLVANGTIPLHVLQERVHRVIGVKYDLGLFEDPFVPEETDSTALVEQHVPLTLEMAQKSLVLLENRNGTLPVSLSSGIKKIALVGPFADTLNYGGYSGPWGMGPNDRGITLRQGILSYLPDSVSLVSTWGAESWLYHSQYAVPAYAYTDLSGTPGGLTASYFADPSANFTSATPAFTTSPQTPNRDWGLYPPLGLASNNFSVVWEGALTVPELGVPSVAGWLGAAVSPNISAEVFVDGSSVARSPATPVGNTLSNIESWVWVQDNATAAPPDGAEFEFESGRTYALRVELRVWNLAQKIENVNSVNAHVELWWNLAGREGDGVQQAVQAAEGADLIVLAVGANWNSDGESGDRATLSLSPNQTALADAMFNLGIPVVMVLQGGRPFAIAEYYERSAAVLNAFFPGQSGGQAIADALFGTTNPGGRVPLSIPANEQQLPIDYNIKYTARAKNYTDVYSYAQYPFGYGLSYTTFTRAEFNASSASGSNTFSPGDTISFRADVTNTGTMAGSDVLQVYLLVRRSTIVRPQKQLVAFTRVYLDAGETRTVEMQLEVDRYLPIVDRAWKWVLEEGDYTFALLDHGGYDADTSTNVTMTCV</sequence>
<evidence type="ECO:0000256" key="3">
    <source>
        <dbReference type="ARBA" id="ARBA00022651"/>
    </source>
</evidence>
<keyword evidence="5 11" id="KW-0378">Hydrolase</keyword>
<comment type="caution">
    <text evidence="11">The sequence shown here is derived from an EMBL/GenBank/DDBJ whole genome shotgun (WGS) entry which is preliminary data.</text>
</comment>
<dbReference type="GO" id="GO:0045493">
    <property type="term" value="P:xylan catabolic process"/>
    <property type="evidence" value="ECO:0007669"/>
    <property type="project" value="UniProtKB-KW"/>
</dbReference>
<dbReference type="OrthoDB" id="2123594at2759"/>
<dbReference type="SUPFAM" id="SSF56988">
    <property type="entry name" value="Anthrax protective antigen"/>
    <property type="match status" value="1"/>
</dbReference>
<protein>
    <recommendedName>
        <fullName evidence="8">xylan 1,4-beta-xylosidase</fullName>
        <ecNumber evidence="8">3.2.1.37</ecNumber>
    </recommendedName>
</protein>
<dbReference type="PANTHER" id="PTHR42721:SF3">
    <property type="entry name" value="BETA-D-XYLOSIDASE 5-RELATED"/>
    <property type="match status" value="1"/>
</dbReference>
<evidence type="ECO:0000256" key="7">
    <source>
        <dbReference type="ARBA" id="ARBA00024574"/>
    </source>
</evidence>
<evidence type="ECO:0000256" key="5">
    <source>
        <dbReference type="ARBA" id="ARBA00022801"/>
    </source>
</evidence>
<dbReference type="Gene3D" id="3.40.50.1700">
    <property type="entry name" value="Glycoside hydrolase family 3 C-terminal domain"/>
    <property type="match status" value="2"/>
</dbReference>
<dbReference type="InterPro" id="IPR037524">
    <property type="entry name" value="PA14/GLEYA"/>
</dbReference>
<proteinExistence type="inferred from homology"/>
<feature type="chain" id="PRO_5022129352" description="xylan 1,4-beta-xylosidase" evidence="9">
    <location>
        <begin position="19"/>
        <end position="971"/>
    </location>
</feature>
<feature type="domain" description="PA14" evidence="10">
    <location>
        <begin position="528"/>
        <end position="703"/>
    </location>
</feature>
<dbReference type="InterPro" id="IPR044993">
    <property type="entry name" value="BXL"/>
</dbReference>
<comment type="catalytic activity">
    <reaction evidence="7">
        <text>Hydrolysis of (1-&gt;4)-beta-D-xylans, to remove successive D-xylose residues from the non-reducing termini.</text>
        <dbReference type="EC" id="3.2.1.37"/>
    </reaction>
</comment>
<dbReference type="EC" id="3.2.1.37" evidence="8"/>
<dbReference type="GO" id="GO:0009044">
    <property type="term" value="F:xylan 1,4-beta-xylosidase activity"/>
    <property type="evidence" value="ECO:0007669"/>
    <property type="project" value="UniProtKB-EC"/>
</dbReference>
<dbReference type="SUPFAM" id="SSF51445">
    <property type="entry name" value="(Trans)glycosidases"/>
    <property type="match status" value="1"/>
</dbReference>
<dbReference type="PANTHER" id="PTHR42721">
    <property type="entry name" value="SUGAR HYDROLASE-RELATED"/>
    <property type="match status" value="1"/>
</dbReference>
<comment type="pathway">
    <text evidence="1">Glycan degradation; xylan degradation.</text>
</comment>
<dbReference type="InterPro" id="IPR036962">
    <property type="entry name" value="Glyco_hydro_3_N_sf"/>
</dbReference>
<dbReference type="Proteomes" id="UP000320762">
    <property type="component" value="Unassembled WGS sequence"/>
</dbReference>
<keyword evidence="3" id="KW-0858">Xylan degradation</keyword>
<gene>
    <name evidence="11" type="ORF">BD626DRAFT_402654</name>
</gene>
<evidence type="ECO:0000256" key="2">
    <source>
        <dbReference type="ARBA" id="ARBA00005336"/>
    </source>
</evidence>
<evidence type="ECO:0000256" key="8">
    <source>
        <dbReference type="ARBA" id="ARBA00026107"/>
    </source>
</evidence>
<evidence type="ECO:0000256" key="9">
    <source>
        <dbReference type="SAM" id="SignalP"/>
    </source>
</evidence>
<organism evidence="11 12">
    <name type="scientific">Schizophyllum amplum</name>
    <dbReference type="NCBI Taxonomy" id="97359"/>
    <lineage>
        <taxon>Eukaryota</taxon>
        <taxon>Fungi</taxon>
        <taxon>Dikarya</taxon>
        <taxon>Basidiomycota</taxon>
        <taxon>Agaricomycotina</taxon>
        <taxon>Agaricomycetes</taxon>
        <taxon>Agaricomycetidae</taxon>
        <taxon>Agaricales</taxon>
        <taxon>Schizophyllaceae</taxon>
        <taxon>Schizophyllum</taxon>
    </lineage>
</organism>
<dbReference type="SMART" id="SM01217">
    <property type="entry name" value="Fn3_like"/>
    <property type="match status" value="1"/>
</dbReference>
<dbReference type="GO" id="GO:0046556">
    <property type="term" value="F:alpha-L-arabinofuranosidase activity"/>
    <property type="evidence" value="ECO:0007669"/>
    <property type="project" value="TreeGrafter"/>
</dbReference>
<evidence type="ECO:0000259" key="10">
    <source>
        <dbReference type="PROSITE" id="PS51820"/>
    </source>
</evidence>
<dbReference type="STRING" id="97359.A0A550CE94"/>
<dbReference type="Pfam" id="PF01915">
    <property type="entry name" value="Glyco_hydro_3_C"/>
    <property type="match status" value="1"/>
</dbReference>
<dbReference type="InterPro" id="IPR002772">
    <property type="entry name" value="Glyco_hydro_3_C"/>
</dbReference>
<dbReference type="InterPro" id="IPR001764">
    <property type="entry name" value="Glyco_hydro_3_N"/>
</dbReference>
<evidence type="ECO:0000313" key="11">
    <source>
        <dbReference type="EMBL" id="TRM63119.1"/>
    </source>
</evidence>
<feature type="signal peptide" evidence="9">
    <location>
        <begin position="1"/>
        <end position="18"/>
    </location>
</feature>
<dbReference type="EMBL" id="VDMD01000010">
    <property type="protein sequence ID" value="TRM63119.1"/>
    <property type="molecule type" value="Genomic_DNA"/>
</dbReference>
<dbReference type="AlphaFoldDB" id="A0A550CE94"/>
<evidence type="ECO:0000256" key="6">
    <source>
        <dbReference type="ARBA" id="ARBA00023295"/>
    </source>
</evidence>
<keyword evidence="4 9" id="KW-0732">Signal</keyword>
<reference evidence="11 12" key="1">
    <citation type="journal article" date="2019" name="New Phytol.">
        <title>Comparative genomics reveals unique wood-decay strategies and fruiting body development in the Schizophyllaceae.</title>
        <authorList>
            <person name="Almasi E."/>
            <person name="Sahu N."/>
            <person name="Krizsan K."/>
            <person name="Balint B."/>
            <person name="Kovacs G.M."/>
            <person name="Kiss B."/>
            <person name="Cseklye J."/>
            <person name="Drula E."/>
            <person name="Henrissat B."/>
            <person name="Nagy I."/>
            <person name="Chovatia M."/>
            <person name="Adam C."/>
            <person name="LaButti K."/>
            <person name="Lipzen A."/>
            <person name="Riley R."/>
            <person name="Grigoriev I.V."/>
            <person name="Nagy L.G."/>
        </authorList>
    </citation>
    <scope>NUCLEOTIDE SEQUENCE [LARGE SCALE GENOMIC DNA]</scope>
    <source>
        <strain evidence="11 12">NL-1724</strain>
    </source>
</reference>
<dbReference type="Gene3D" id="2.60.40.10">
    <property type="entry name" value="Immunoglobulins"/>
    <property type="match status" value="1"/>
</dbReference>
<dbReference type="PROSITE" id="PS51820">
    <property type="entry name" value="PA14"/>
    <property type="match status" value="1"/>
</dbReference>
<dbReference type="PRINTS" id="PR00133">
    <property type="entry name" value="GLHYDRLASE3"/>
</dbReference>
<accession>A0A550CE94</accession>
<dbReference type="Gene3D" id="3.20.20.300">
    <property type="entry name" value="Glycoside hydrolase, family 3, N-terminal domain"/>
    <property type="match status" value="1"/>
</dbReference>
<keyword evidence="12" id="KW-1185">Reference proteome</keyword>
<dbReference type="InterPro" id="IPR036881">
    <property type="entry name" value="Glyco_hydro_3_C_sf"/>
</dbReference>
<dbReference type="Pfam" id="PF00933">
    <property type="entry name" value="Glyco_hydro_3"/>
    <property type="match status" value="1"/>
</dbReference>
<keyword evidence="3" id="KW-0119">Carbohydrate metabolism</keyword>
<dbReference type="InterPro" id="IPR013783">
    <property type="entry name" value="Ig-like_fold"/>
</dbReference>
<dbReference type="SUPFAM" id="SSF52279">
    <property type="entry name" value="Beta-D-glucan exohydrolase, C-terminal domain"/>
    <property type="match status" value="1"/>
</dbReference>
<keyword evidence="3" id="KW-0624">Polysaccharide degradation</keyword>
<dbReference type="InterPro" id="IPR026891">
    <property type="entry name" value="Fn3-like"/>
</dbReference>
<dbReference type="InterPro" id="IPR017853">
    <property type="entry name" value="GH"/>
</dbReference>
<evidence type="ECO:0000313" key="12">
    <source>
        <dbReference type="Proteomes" id="UP000320762"/>
    </source>
</evidence>